<dbReference type="EMBL" id="CP086716">
    <property type="protein sequence ID" value="WOO80307.1"/>
    <property type="molecule type" value="Genomic_DNA"/>
</dbReference>
<dbReference type="Gene3D" id="1.20.1250.20">
    <property type="entry name" value="MFS general substrate transporter like domains"/>
    <property type="match status" value="2"/>
</dbReference>
<keyword evidence="9" id="KW-1185">Reference proteome</keyword>
<feature type="transmembrane region" description="Helical" evidence="6">
    <location>
        <begin position="299"/>
        <end position="322"/>
    </location>
</feature>
<dbReference type="FunFam" id="1.20.1250.20:FF:000013">
    <property type="entry name" value="MFS general substrate transporter"/>
    <property type="match status" value="1"/>
</dbReference>
<evidence type="ECO:0000256" key="1">
    <source>
        <dbReference type="ARBA" id="ARBA00004141"/>
    </source>
</evidence>
<dbReference type="GeneID" id="87807064"/>
<name>A0AAF1BHI3_9TREE</name>
<keyword evidence="2" id="KW-0813">Transport</keyword>
<dbReference type="Pfam" id="PF07690">
    <property type="entry name" value="MFS_1"/>
    <property type="match status" value="1"/>
</dbReference>
<dbReference type="RefSeq" id="XP_062626339.1">
    <property type="nucleotide sequence ID" value="XM_062770355.1"/>
</dbReference>
<dbReference type="PROSITE" id="PS50850">
    <property type="entry name" value="MFS"/>
    <property type="match status" value="1"/>
</dbReference>
<evidence type="ECO:0000313" key="9">
    <source>
        <dbReference type="Proteomes" id="UP000827549"/>
    </source>
</evidence>
<feature type="transmembrane region" description="Helical" evidence="6">
    <location>
        <begin position="165"/>
        <end position="184"/>
    </location>
</feature>
<comment type="subcellular location">
    <subcellularLocation>
        <location evidence="1">Membrane</location>
        <topology evidence="1">Multi-pass membrane protein</topology>
    </subcellularLocation>
</comment>
<feature type="transmembrane region" description="Helical" evidence="6">
    <location>
        <begin position="449"/>
        <end position="469"/>
    </location>
</feature>
<evidence type="ECO:0000256" key="2">
    <source>
        <dbReference type="ARBA" id="ARBA00022448"/>
    </source>
</evidence>
<dbReference type="InterPro" id="IPR036259">
    <property type="entry name" value="MFS_trans_sf"/>
</dbReference>
<reference evidence="8" key="1">
    <citation type="submission" date="2023-10" db="EMBL/GenBank/DDBJ databases">
        <authorList>
            <person name="Noh H."/>
        </authorList>
    </citation>
    <scope>NUCLEOTIDE SEQUENCE</scope>
    <source>
        <strain evidence="8">DUCC4014</strain>
    </source>
</reference>
<feature type="transmembrane region" description="Helical" evidence="6">
    <location>
        <begin position="365"/>
        <end position="383"/>
    </location>
</feature>
<gene>
    <name evidence="8" type="primary">SPAC1002.16c_0</name>
    <name evidence="8" type="ORF">LOC62_03G003823</name>
</gene>
<feature type="transmembrane region" description="Helical" evidence="6">
    <location>
        <begin position="196"/>
        <end position="214"/>
    </location>
</feature>
<proteinExistence type="predicted"/>
<feature type="transmembrane region" description="Helical" evidence="6">
    <location>
        <begin position="63"/>
        <end position="80"/>
    </location>
</feature>
<keyword evidence="4 6" id="KW-1133">Transmembrane helix</keyword>
<sequence length="505" mass="55334">MTTGDAGACTPGTASERTPLLAATPVKPGTPVDRHLAIRLPPSLAGLDEDALQRMDRSVTRKVDTLLLPILIILYILNFIDRNNVATANIGGMTVDLGMSAKDFSTAVSVLFISYISFQIPSNIVAARTSRPGIYICLMCALWGAVSACTGAVRSFRGLVVCRLLLGVTEAAFFPGAMFLLTLFYTKKQMALRAAILYTGSQFGNAFGGLFALACMQLEGYRGLRGWRWLFIVEGLLTVAAAFVFALIIPNRPESFGWLTPVERDRLKYVLEQDRFTKDAGDEIGSWDAFKLAVTDVKVWFVAAALTCNYIASGVVNFFPMVVKGLGFSDTTTLWLTSPPYLLCAVVISIVGWHSDKVQERTMHVVVSFCVCIVAMVLALTTTSFAPRYLAMMIMPSSFYSASIVMLSWMSSSIVGPSVKRAIAIALINSIDNSPNIWTPYLYFDPPRYTVAFIVNLVASVLLIIVVLAKRQYLVKQNRKLDRGEDLGPNGPTRVQIEAGFRFQL</sequence>
<dbReference type="PANTHER" id="PTHR43791">
    <property type="entry name" value="PERMEASE-RELATED"/>
    <property type="match status" value="1"/>
</dbReference>
<dbReference type="FunFam" id="1.20.1250.20:FF:000057">
    <property type="entry name" value="MFS general substrate transporter"/>
    <property type="match status" value="1"/>
</dbReference>
<evidence type="ECO:0000256" key="3">
    <source>
        <dbReference type="ARBA" id="ARBA00022692"/>
    </source>
</evidence>
<dbReference type="InterPro" id="IPR011701">
    <property type="entry name" value="MFS"/>
</dbReference>
<protein>
    <submittedName>
        <fullName evidence="8">Purtative transporterc</fullName>
    </submittedName>
</protein>
<evidence type="ECO:0000256" key="6">
    <source>
        <dbReference type="SAM" id="Phobius"/>
    </source>
</evidence>
<keyword evidence="3 6" id="KW-0812">Transmembrane</keyword>
<dbReference type="SUPFAM" id="SSF103473">
    <property type="entry name" value="MFS general substrate transporter"/>
    <property type="match status" value="1"/>
</dbReference>
<dbReference type="GO" id="GO:0016020">
    <property type="term" value="C:membrane"/>
    <property type="evidence" value="ECO:0007669"/>
    <property type="project" value="UniProtKB-SubCell"/>
</dbReference>
<evidence type="ECO:0000313" key="8">
    <source>
        <dbReference type="EMBL" id="WOO80307.1"/>
    </source>
</evidence>
<feature type="transmembrane region" description="Helical" evidence="6">
    <location>
        <begin position="133"/>
        <end position="153"/>
    </location>
</feature>
<dbReference type="InterPro" id="IPR020846">
    <property type="entry name" value="MFS_dom"/>
</dbReference>
<dbReference type="PANTHER" id="PTHR43791:SF23">
    <property type="entry name" value="MAJOR FACILITATOR SUPERFAMILY (MFS) PROFILE DOMAIN-CONTAINING PROTEIN"/>
    <property type="match status" value="1"/>
</dbReference>
<evidence type="ECO:0000259" key="7">
    <source>
        <dbReference type="PROSITE" id="PS50850"/>
    </source>
</evidence>
<organism evidence="8 9">
    <name type="scientific">Vanrija pseudolonga</name>
    <dbReference type="NCBI Taxonomy" id="143232"/>
    <lineage>
        <taxon>Eukaryota</taxon>
        <taxon>Fungi</taxon>
        <taxon>Dikarya</taxon>
        <taxon>Basidiomycota</taxon>
        <taxon>Agaricomycotina</taxon>
        <taxon>Tremellomycetes</taxon>
        <taxon>Trichosporonales</taxon>
        <taxon>Trichosporonaceae</taxon>
        <taxon>Vanrija</taxon>
    </lineage>
</organism>
<evidence type="ECO:0000256" key="5">
    <source>
        <dbReference type="ARBA" id="ARBA00023136"/>
    </source>
</evidence>
<dbReference type="GO" id="GO:0022857">
    <property type="term" value="F:transmembrane transporter activity"/>
    <property type="evidence" value="ECO:0007669"/>
    <property type="project" value="InterPro"/>
</dbReference>
<evidence type="ECO:0000256" key="4">
    <source>
        <dbReference type="ARBA" id="ARBA00022989"/>
    </source>
</evidence>
<feature type="transmembrane region" description="Helical" evidence="6">
    <location>
        <begin position="334"/>
        <end position="353"/>
    </location>
</feature>
<keyword evidence="5 6" id="KW-0472">Membrane</keyword>
<dbReference type="Proteomes" id="UP000827549">
    <property type="component" value="Chromosome 3"/>
</dbReference>
<dbReference type="AlphaFoldDB" id="A0AAF1BHI3"/>
<accession>A0AAF1BHI3</accession>
<feature type="domain" description="Major facilitator superfamily (MFS) profile" evidence="7">
    <location>
        <begin position="67"/>
        <end position="474"/>
    </location>
</feature>
<feature type="transmembrane region" description="Helical" evidence="6">
    <location>
        <begin position="226"/>
        <end position="249"/>
    </location>
</feature>
<feature type="transmembrane region" description="Helical" evidence="6">
    <location>
        <begin position="104"/>
        <end position="126"/>
    </location>
</feature>